<gene>
    <name evidence="1" type="ORF">NDU88_001804</name>
</gene>
<accession>A0AAV7Q835</accession>
<protein>
    <submittedName>
        <fullName evidence="1">Uncharacterized protein</fullName>
    </submittedName>
</protein>
<name>A0AAV7Q835_PLEWA</name>
<dbReference type="Proteomes" id="UP001066276">
    <property type="component" value="Chromosome 6"/>
</dbReference>
<comment type="caution">
    <text evidence="1">The sequence shown here is derived from an EMBL/GenBank/DDBJ whole genome shotgun (WGS) entry which is preliminary data.</text>
</comment>
<proteinExistence type="predicted"/>
<keyword evidence="2" id="KW-1185">Reference proteome</keyword>
<evidence type="ECO:0000313" key="1">
    <source>
        <dbReference type="EMBL" id="KAJ1135364.1"/>
    </source>
</evidence>
<organism evidence="1 2">
    <name type="scientific">Pleurodeles waltl</name>
    <name type="common">Iberian ribbed newt</name>
    <dbReference type="NCBI Taxonomy" id="8319"/>
    <lineage>
        <taxon>Eukaryota</taxon>
        <taxon>Metazoa</taxon>
        <taxon>Chordata</taxon>
        <taxon>Craniata</taxon>
        <taxon>Vertebrata</taxon>
        <taxon>Euteleostomi</taxon>
        <taxon>Amphibia</taxon>
        <taxon>Batrachia</taxon>
        <taxon>Caudata</taxon>
        <taxon>Salamandroidea</taxon>
        <taxon>Salamandridae</taxon>
        <taxon>Pleurodelinae</taxon>
        <taxon>Pleurodeles</taxon>
    </lineage>
</organism>
<evidence type="ECO:0000313" key="2">
    <source>
        <dbReference type="Proteomes" id="UP001066276"/>
    </source>
</evidence>
<sequence>MPRSKMCVSELKAIPVNVRSLHKRALDIFDILKDESIDLLFSTKTWLKEASCPDLYVALPEAIPVPI</sequence>
<dbReference type="EMBL" id="JANPWB010000010">
    <property type="protein sequence ID" value="KAJ1135364.1"/>
    <property type="molecule type" value="Genomic_DNA"/>
</dbReference>
<dbReference type="AlphaFoldDB" id="A0AAV7Q835"/>
<reference evidence="1" key="1">
    <citation type="journal article" date="2022" name="bioRxiv">
        <title>Sequencing and chromosome-scale assembly of the giantPleurodeles waltlgenome.</title>
        <authorList>
            <person name="Brown T."/>
            <person name="Elewa A."/>
            <person name="Iarovenko S."/>
            <person name="Subramanian E."/>
            <person name="Araus A.J."/>
            <person name="Petzold A."/>
            <person name="Susuki M."/>
            <person name="Suzuki K.-i.T."/>
            <person name="Hayashi T."/>
            <person name="Toyoda A."/>
            <person name="Oliveira C."/>
            <person name="Osipova E."/>
            <person name="Leigh N.D."/>
            <person name="Simon A."/>
            <person name="Yun M.H."/>
        </authorList>
    </citation>
    <scope>NUCLEOTIDE SEQUENCE</scope>
    <source>
        <strain evidence="1">20211129_DDA</strain>
        <tissue evidence="1">Liver</tissue>
    </source>
</reference>